<protein>
    <submittedName>
        <fullName evidence="3">Metal-dependent hydrolase HDOD</fullName>
    </submittedName>
</protein>
<accession>A0AB33Z2W3</accession>
<reference evidence="3 4" key="1">
    <citation type="journal article" date="2013" name="Genome Announc.">
        <title>Genome Sequence of the Pyrene- and Fluoranthene-Degrading Bacterium Cycloclasticus sp. Strain PY97M.</title>
        <authorList>
            <person name="Cui Z."/>
            <person name="Xu G."/>
            <person name="Li Q."/>
            <person name="Gao W."/>
            <person name="Zheng L."/>
        </authorList>
    </citation>
    <scope>NUCLEOTIDE SEQUENCE [LARGE SCALE GENOMIC DNA]</scope>
    <source>
        <strain evidence="3 4">PY97M</strain>
    </source>
</reference>
<dbReference type="EMBL" id="ASHL01000002">
    <property type="protein sequence ID" value="EPD13640.1"/>
    <property type="molecule type" value="Genomic_DNA"/>
</dbReference>
<dbReference type="Gene3D" id="1.10.3210.10">
    <property type="entry name" value="Hypothetical protein af1432"/>
    <property type="match status" value="1"/>
</dbReference>
<dbReference type="Gene3D" id="2.60.120.10">
    <property type="entry name" value="Jelly Rolls"/>
    <property type="match status" value="1"/>
</dbReference>
<dbReference type="PROSITE" id="PS50042">
    <property type="entry name" value="CNMP_BINDING_3"/>
    <property type="match status" value="1"/>
</dbReference>
<dbReference type="GO" id="GO:0016787">
    <property type="term" value="F:hydrolase activity"/>
    <property type="evidence" value="ECO:0007669"/>
    <property type="project" value="UniProtKB-KW"/>
</dbReference>
<keyword evidence="3" id="KW-0378">Hydrolase</keyword>
<dbReference type="CDD" id="cd00038">
    <property type="entry name" value="CAP_ED"/>
    <property type="match status" value="1"/>
</dbReference>
<dbReference type="InterPro" id="IPR000595">
    <property type="entry name" value="cNMP-bd_dom"/>
</dbReference>
<dbReference type="Pfam" id="PF08668">
    <property type="entry name" value="HDOD"/>
    <property type="match status" value="1"/>
</dbReference>
<dbReference type="InterPro" id="IPR014710">
    <property type="entry name" value="RmlC-like_jellyroll"/>
</dbReference>
<sequence length="412" mass="46179">MSIRSLTNEEVNTLFPIRNFSDNSKQQLKEMVKTEQYDSNSILFSEGSSDDKQTYLLEGKIQLTFSNKKERIIEGGQMEARFPIDNTSPHQATAVALGDVTVLSVKRNTLDDLLNEVLPNNNVEILDNSQDSLLYNQLYFEVTQEMQAGKLILPSIPETAVKVRAAITDPHATSDTIAKITQQDPAITAQLIKVANSPLFRGREKIEALPLAITRLGIKAISNLITTFTMRMVFTAKTKDVKDLISALWLHSRDVSGICAVMAKKLKGFDTDKAMLAGLIHDIGSIPILTHADKHPNLIHNKTEVQQTLEKLSPVIGKMVLEKWNFTEDFVELAVNAENWERKNDQPANYTDLVIVAQLLSFKNTPHKSHYPEASSVPAYNRLTKLLRDPNDSLDVLENAQEELTIVKQLFN</sequence>
<dbReference type="SUPFAM" id="SSF51206">
    <property type="entry name" value="cAMP-binding domain-like"/>
    <property type="match status" value="1"/>
</dbReference>
<keyword evidence="4" id="KW-1185">Reference proteome</keyword>
<dbReference type="SUPFAM" id="SSF109604">
    <property type="entry name" value="HD-domain/PDEase-like"/>
    <property type="match status" value="1"/>
</dbReference>
<dbReference type="PANTHER" id="PTHR33525">
    <property type="match status" value="1"/>
</dbReference>
<dbReference type="RefSeq" id="WP_015006331.1">
    <property type="nucleotide sequence ID" value="NZ_JBLWZB010000004.1"/>
</dbReference>
<dbReference type="InterPro" id="IPR018490">
    <property type="entry name" value="cNMP-bd_dom_sf"/>
</dbReference>
<dbReference type="CDD" id="cd00077">
    <property type="entry name" value="HDc"/>
    <property type="match status" value="1"/>
</dbReference>
<dbReference type="InterPro" id="IPR013976">
    <property type="entry name" value="HDOD"/>
</dbReference>
<evidence type="ECO:0000313" key="3">
    <source>
        <dbReference type="EMBL" id="EPD13640.1"/>
    </source>
</evidence>
<evidence type="ECO:0000313" key="4">
    <source>
        <dbReference type="Proteomes" id="UP000015462"/>
    </source>
</evidence>
<feature type="domain" description="Cyclic nucleotide-binding" evidence="1">
    <location>
        <begin position="16"/>
        <end position="114"/>
    </location>
</feature>
<organism evidence="3 4">
    <name type="scientific">Cycloclasticus pugetii</name>
    <dbReference type="NCBI Taxonomy" id="34068"/>
    <lineage>
        <taxon>Bacteria</taxon>
        <taxon>Pseudomonadati</taxon>
        <taxon>Pseudomonadota</taxon>
        <taxon>Gammaproteobacteria</taxon>
        <taxon>Thiotrichales</taxon>
        <taxon>Piscirickettsiaceae</taxon>
        <taxon>Cycloclasticus</taxon>
    </lineage>
</organism>
<proteinExistence type="predicted"/>
<dbReference type="PANTHER" id="PTHR33525:SF3">
    <property type="entry name" value="RIBONUCLEASE Y"/>
    <property type="match status" value="1"/>
</dbReference>
<dbReference type="InterPro" id="IPR052340">
    <property type="entry name" value="RNase_Y/CdgJ"/>
</dbReference>
<dbReference type="Pfam" id="PF00027">
    <property type="entry name" value="cNMP_binding"/>
    <property type="match status" value="1"/>
</dbReference>
<evidence type="ECO:0000259" key="1">
    <source>
        <dbReference type="PROSITE" id="PS50042"/>
    </source>
</evidence>
<dbReference type="AlphaFoldDB" id="A0AB33Z2W3"/>
<dbReference type="PROSITE" id="PS51833">
    <property type="entry name" value="HDOD"/>
    <property type="match status" value="1"/>
</dbReference>
<dbReference type="Proteomes" id="UP000015462">
    <property type="component" value="Unassembled WGS sequence"/>
</dbReference>
<dbReference type="InterPro" id="IPR003607">
    <property type="entry name" value="HD/PDEase_dom"/>
</dbReference>
<evidence type="ECO:0000259" key="2">
    <source>
        <dbReference type="PROSITE" id="PS51833"/>
    </source>
</evidence>
<name>A0AB33Z2W3_9GAMM</name>
<feature type="domain" description="HDOD" evidence="2">
    <location>
        <begin position="153"/>
        <end position="340"/>
    </location>
</feature>
<comment type="caution">
    <text evidence="3">The sequence shown here is derived from an EMBL/GenBank/DDBJ whole genome shotgun (WGS) entry which is preliminary data.</text>
</comment>
<gene>
    <name evidence="3" type="ORF">L196_03866</name>
</gene>